<dbReference type="STRING" id="1314781.A0A165NTT1"/>
<dbReference type="PANTHER" id="PTHR43441">
    <property type="entry name" value="RIBOSOMAL-PROTEIN-SERINE ACETYLTRANSFERASE"/>
    <property type="match status" value="1"/>
</dbReference>
<evidence type="ECO:0000313" key="3">
    <source>
        <dbReference type="Proteomes" id="UP000077266"/>
    </source>
</evidence>
<dbReference type="Gene3D" id="3.40.630.30">
    <property type="match status" value="1"/>
</dbReference>
<dbReference type="PROSITE" id="PS51186">
    <property type="entry name" value="GNAT"/>
    <property type="match status" value="1"/>
</dbReference>
<keyword evidence="2" id="KW-0808">Transferase</keyword>
<dbReference type="GO" id="GO:1990189">
    <property type="term" value="F:protein N-terminal-serine acetyltransferase activity"/>
    <property type="evidence" value="ECO:0007669"/>
    <property type="project" value="TreeGrafter"/>
</dbReference>
<dbReference type="SUPFAM" id="SSF55729">
    <property type="entry name" value="Acyl-CoA N-acyltransferases (Nat)"/>
    <property type="match status" value="1"/>
</dbReference>
<dbReference type="PANTHER" id="PTHR43441:SF5">
    <property type="entry name" value="FAMILY ACETYLTRANSFERASE, PUTATIVE-RELATED"/>
    <property type="match status" value="1"/>
</dbReference>
<feature type="domain" description="N-acetyltransferase" evidence="1">
    <location>
        <begin position="42"/>
        <end position="181"/>
    </location>
</feature>
<dbReference type="Pfam" id="PF13302">
    <property type="entry name" value="Acetyltransf_3"/>
    <property type="match status" value="1"/>
</dbReference>
<sequence length="226" mass="25682">MSDSFVFPVKDLETDRLQLQAWKPEVHNELYWSALSSAPQTNTYMPYSPPIINLDATDAWYAKIAADRTRTLWAIYDLSSSAPVFAGIIGLLNASLENLSAEIGYVTIFPAFQRTHVNTHASGLLLHYCFDELRLRRVQWQAHVDNLPSRRAAARLGFKEEGIVRWQRVVPKEVQFQIPVGGGTAMPVRPGEEERPGWHSAVTAICWDDWETPGFREALQAKMDRR</sequence>
<dbReference type="EMBL" id="KV425895">
    <property type="protein sequence ID" value="KZW01209.1"/>
    <property type="molecule type" value="Genomic_DNA"/>
</dbReference>
<keyword evidence="3" id="KW-1185">Reference proteome</keyword>
<dbReference type="InterPro" id="IPR051908">
    <property type="entry name" value="Ribosomal_N-acetyltransferase"/>
</dbReference>
<dbReference type="Proteomes" id="UP000077266">
    <property type="component" value="Unassembled WGS sequence"/>
</dbReference>
<name>A0A165NTT1_EXIGL</name>
<dbReference type="AlphaFoldDB" id="A0A165NTT1"/>
<dbReference type="InterPro" id="IPR000182">
    <property type="entry name" value="GNAT_dom"/>
</dbReference>
<dbReference type="InterPro" id="IPR016181">
    <property type="entry name" value="Acyl_CoA_acyltransferase"/>
</dbReference>
<protein>
    <submittedName>
        <fullName evidence="2">Acyl-CoA N-acyltransferase</fullName>
    </submittedName>
</protein>
<dbReference type="OrthoDB" id="41238at2759"/>
<keyword evidence="2" id="KW-0012">Acyltransferase</keyword>
<gene>
    <name evidence="2" type="ORF">EXIGLDRAFT_760969</name>
</gene>
<evidence type="ECO:0000259" key="1">
    <source>
        <dbReference type="PROSITE" id="PS51186"/>
    </source>
</evidence>
<accession>A0A165NTT1</accession>
<dbReference type="GO" id="GO:0008999">
    <property type="term" value="F:protein-N-terminal-alanine acetyltransferase activity"/>
    <property type="evidence" value="ECO:0007669"/>
    <property type="project" value="TreeGrafter"/>
</dbReference>
<proteinExistence type="predicted"/>
<organism evidence="2 3">
    <name type="scientific">Exidia glandulosa HHB12029</name>
    <dbReference type="NCBI Taxonomy" id="1314781"/>
    <lineage>
        <taxon>Eukaryota</taxon>
        <taxon>Fungi</taxon>
        <taxon>Dikarya</taxon>
        <taxon>Basidiomycota</taxon>
        <taxon>Agaricomycotina</taxon>
        <taxon>Agaricomycetes</taxon>
        <taxon>Auriculariales</taxon>
        <taxon>Exidiaceae</taxon>
        <taxon>Exidia</taxon>
    </lineage>
</organism>
<evidence type="ECO:0000313" key="2">
    <source>
        <dbReference type="EMBL" id="KZW01209.1"/>
    </source>
</evidence>
<dbReference type="InParanoid" id="A0A165NTT1"/>
<reference evidence="2 3" key="1">
    <citation type="journal article" date="2016" name="Mol. Biol. Evol.">
        <title>Comparative Genomics of Early-Diverging Mushroom-Forming Fungi Provides Insights into the Origins of Lignocellulose Decay Capabilities.</title>
        <authorList>
            <person name="Nagy L.G."/>
            <person name="Riley R."/>
            <person name="Tritt A."/>
            <person name="Adam C."/>
            <person name="Daum C."/>
            <person name="Floudas D."/>
            <person name="Sun H."/>
            <person name="Yadav J.S."/>
            <person name="Pangilinan J."/>
            <person name="Larsson K.H."/>
            <person name="Matsuura K."/>
            <person name="Barry K."/>
            <person name="Labutti K."/>
            <person name="Kuo R."/>
            <person name="Ohm R.A."/>
            <person name="Bhattacharya S.S."/>
            <person name="Shirouzu T."/>
            <person name="Yoshinaga Y."/>
            <person name="Martin F.M."/>
            <person name="Grigoriev I.V."/>
            <person name="Hibbett D.S."/>
        </authorList>
    </citation>
    <scope>NUCLEOTIDE SEQUENCE [LARGE SCALE GENOMIC DNA]</scope>
    <source>
        <strain evidence="2 3">HHB12029</strain>
    </source>
</reference>